<reference evidence="1" key="1">
    <citation type="submission" date="2022-02" db="EMBL/GenBank/DDBJ databases">
        <title>Plant Genome Project.</title>
        <authorList>
            <person name="Zhang R.-G."/>
        </authorList>
    </citation>
    <scope>NUCLEOTIDE SEQUENCE</scope>
    <source>
        <strain evidence="1">AT1</strain>
    </source>
</reference>
<organism evidence="1 2">
    <name type="scientific">Rhododendron molle</name>
    <name type="common">Chinese azalea</name>
    <name type="synonym">Azalea mollis</name>
    <dbReference type="NCBI Taxonomy" id="49168"/>
    <lineage>
        <taxon>Eukaryota</taxon>
        <taxon>Viridiplantae</taxon>
        <taxon>Streptophyta</taxon>
        <taxon>Embryophyta</taxon>
        <taxon>Tracheophyta</taxon>
        <taxon>Spermatophyta</taxon>
        <taxon>Magnoliopsida</taxon>
        <taxon>eudicotyledons</taxon>
        <taxon>Gunneridae</taxon>
        <taxon>Pentapetalae</taxon>
        <taxon>asterids</taxon>
        <taxon>Ericales</taxon>
        <taxon>Ericaceae</taxon>
        <taxon>Ericoideae</taxon>
        <taxon>Rhodoreae</taxon>
        <taxon>Rhododendron</taxon>
    </lineage>
</organism>
<sequence length="72" mass="8065">MAMAYLMYLFGASLYLSRHSKVHLSYLPALWDLRTASHFDWGGAALGASYGFLGDSSRTEQGAAGYWRVWVE</sequence>
<name>A0ACC0Q4B4_RHOML</name>
<accession>A0ACC0Q4B4</accession>
<keyword evidence="2" id="KW-1185">Reference proteome</keyword>
<dbReference type="Proteomes" id="UP001062846">
    <property type="component" value="Chromosome 1"/>
</dbReference>
<evidence type="ECO:0000313" key="2">
    <source>
        <dbReference type="Proteomes" id="UP001062846"/>
    </source>
</evidence>
<comment type="caution">
    <text evidence="1">The sequence shown here is derived from an EMBL/GenBank/DDBJ whole genome shotgun (WGS) entry which is preliminary data.</text>
</comment>
<protein>
    <submittedName>
        <fullName evidence="1">Uncharacterized protein</fullName>
    </submittedName>
</protein>
<proteinExistence type="predicted"/>
<evidence type="ECO:0000313" key="1">
    <source>
        <dbReference type="EMBL" id="KAI8572109.1"/>
    </source>
</evidence>
<gene>
    <name evidence="1" type="ORF">RHMOL_Rhmol01G0172900</name>
</gene>
<dbReference type="EMBL" id="CM046388">
    <property type="protein sequence ID" value="KAI8572109.1"/>
    <property type="molecule type" value="Genomic_DNA"/>
</dbReference>